<dbReference type="OrthoDB" id="9811483at2"/>
<evidence type="ECO:0000256" key="4">
    <source>
        <dbReference type="ARBA" id="ARBA00023136"/>
    </source>
</evidence>
<dbReference type="Gene3D" id="3.40.1710.10">
    <property type="entry name" value="abc type-2 transporter like domain"/>
    <property type="match status" value="1"/>
</dbReference>
<dbReference type="Pfam" id="PF12698">
    <property type="entry name" value="ABC2_membrane_3"/>
    <property type="match status" value="2"/>
</dbReference>
<dbReference type="PANTHER" id="PTHR43077">
    <property type="entry name" value="TRANSPORT PERMEASE YVFS-RELATED"/>
    <property type="match status" value="1"/>
</dbReference>
<feature type="transmembrane region" description="Helical" evidence="6">
    <location>
        <begin position="597"/>
        <end position="620"/>
    </location>
</feature>
<feature type="transmembrane region" description="Helical" evidence="6">
    <location>
        <begin position="627"/>
        <end position="647"/>
    </location>
</feature>
<feature type="domain" description="ABC-2 type transporter transmembrane" evidence="7">
    <location>
        <begin position="377"/>
        <end position="701"/>
    </location>
</feature>
<evidence type="ECO:0000313" key="8">
    <source>
        <dbReference type="EMBL" id="GEN84815.1"/>
    </source>
</evidence>
<evidence type="ECO:0000313" key="9">
    <source>
        <dbReference type="Proteomes" id="UP000321901"/>
    </source>
</evidence>
<dbReference type="RefSeq" id="WP_147060017.1">
    <property type="nucleotide sequence ID" value="NZ_BJYL01000049.1"/>
</dbReference>
<dbReference type="NCBIfam" id="TIGR03062">
    <property type="entry name" value="pip_yhgE_Cterm"/>
    <property type="match status" value="1"/>
</dbReference>
<keyword evidence="4 6" id="KW-0472">Membrane</keyword>
<dbReference type="PANTHER" id="PTHR43077:SF10">
    <property type="entry name" value="TRANSPORT PERMEASE PROTEIN"/>
    <property type="match status" value="1"/>
</dbReference>
<comment type="subcellular location">
    <subcellularLocation>
        <location evidence="1">Membrane</location>
        <topology evidence="1">Multi-pass membrane protein</topology>
    </subcellularLocation>
</comment>
<keyword evidence="9" id="KW-1185">Reference proteome</keyword>
<evidence type="ECO:0000256" key="5">
    <source>
        <dbReference type="SAM" id="Coils"/>
    </source>
</evidence>
<feature type="transmembrane region" description="Helical" evidence="6">
    <location>
        <begin position="568"/>
        <end position="591"/>
    </location>
</feature>
<evidence type="ECO:0000256" key="6">
    <source>
        <dbReference type="SAM" id="Phobius"/>
    </source>
</evidence>
<dbReference type="NCBIfam" id="TIGR03061">
    <property type="entry name" value="pip_yhgE_Nterm"/>
    <property type="match status" value="1"/>
</dbReference>
<gene>
    <name evidence="8" type="ORF">SLU01_31270</name>
</gene>
<comment type="caution">
    <text evidence="8">The sequence shown here is derived from an EMBL/GenBank/DDBJ whole genome shotgun (WGS) entry which is preliminary data.</text>
</comment>
<dbReference type="InterPro" id="IPR017501">
    <property type="entry name" value="Phage_infect_YhgE_C"/>
</dbReference>
<organism evidence="8 9">
    <name type="scientific">Sporosarcina luteola</name>
    <dbReference type="NCBI Taxonomy" id="582850"/>
    <lineage>
        <taxon>Bacteria</taxon>
        <taxon>Bacillati</taxon>
        <taxon>Bacillota</taxon>
        <taxon>Bacilli</taxon>
        <taxon>Bacillales</taxon>
        <taxon>Caryophanaceae</taxon>
        <taxon>Sporosarcina</taxon>
    </lineage>
</organism>
<sequence length="724" mass="81064">MLKSWSIFMTDVKNIGRNWVAAVLIGGLIFLPSLYAWLNIYASWDPYGKTSQLPVAVVNEDVGAEVRGERIDVGAELVETLKENRDMDWQFTTREQAMEHIDYGDYFAVLIIPEDFSEKLGSVISDHPEKAEIDYYVNEKINSIAPKITEKGASVIVEKVSSQFISTVNGVIFDLFNQLGIELQQDMPDIKQFEKYIFDIEKDLPNIHDLLKGTTRDAVSAQDLIHEAQGKIPTAKQSITDGLTTVNRALTFLDSAESRLNEFAPKVKSDLQKASAISKETNEFLGKVNNVKLDFTEVDRVKGQLDAKMTDTIKRISMVETDLQWLQDLSNSEEPPNAERQARLKKAIDETSGLQSLLEEAQANASSLNGLMEGRQQQLKQTLADLEQLSKNTTVRLDQFLNEYKNTIEPTVLAETARAKKTLQQAKSMLTSIQSTVPEVERILASTSKHITEGADLTGKALNEYPYIADKVRNLADRIRSIQGETDINEIIQLLLNDPQAERSFFEEPILLNENKLFPIENYGTGMTPFYTVLSIWVGCLLLISLLATDVENVEGVSSRQIYAGRLFTFLAIGLLQTIIVTVGDLTILGVHAENPAWFILFGLFISCVFMTIVYTLVSLFGDVGKALAIIMLVLQIAGSGGTYPVALLPRFFQWINPGLPFTYAIDLMREAVGGIVWQRVFTDVTFLLITGIVYLLIGLFLKRIVNRKTHQLLKKSRESGLFH</sequence>
<dbReference type="GO" id="GO:0016020">
    <property type="term" value="C:membrane"/>
    <property type="evidence" value="ECO:0007669"/>
    <property type="project" value="UniProtKB-SubCell"/>
</dbReference>
<dbReference type="EMBL" id="BJYL01000049">
    <property type="protein sequence ID" value="GEN84815.1"/>
    <property type="molecule type" value="Genomic_DNA"/>
</dbReference>
<reference evidence="8 9" key="1">
    <citation type="submission" date="2019-07" db="EMBL/GenBank/DDBJ databases">
        <title>Whole genome shotgun sequence of Sporosarcina luteola NBRC 105378.</title>
        <authorList>
            <person name="Hosoyama A."/>
            <person name="Uohara A."/>
            <person name="Ohji S."/>
            <person name="Ichikawa N."/>
        </authorList>
    </citation>
    <scope>NUCLEOTIDE SEQUENCE [LARGE SCALE GENOMIC DNA]</scope>
    <source>
        <strain evidence="8 9">NBRC 105378</strain>
    </source>
</reference>
<keyword evidence="5" id="KW-0175">Coiled coil</keyword>
<dbReference type="AlphaFoldDB" id="A0A511ZBJ0"/>
<dbReference type="InterPro" id="IPR017500">
    <property type="entry name" value="Phage_infect_YhgE_N"/>
</dbReference>
<feature type="transmembrane region" description="Helical" evidence="6">
    <location>
        <begin position="685"/>
        <end position="706"/>
    </location>
</feature>
<dbReference type="GO" id="GO:0140359">
    <property type="term" value="F:ABC-type transporter activity"/>
    <property type="evidence" value="ECO:0007669"/>
    <property type="project" value="InterPro"/>
</dbReference>
<proteinExistence type="predicted"/>
<dbReference type="InterPro" id="IPR051328">
    <property type="entry name" value="T7SS_ABC-Transporter"/>
</dbReference>
<feature type="coiled-coil region" evidence="5">
    <location>
        <begin position="344"/>
        <end position="403"/>
    </location>
</feature>
<name>A0A511ZBJ0_9BACL</name>
<accession>A0A511ZBJ0</accession>
<dbReference type="Proteomes" id="UP000321901">
    <property type="component" value="Unassembled WGS sequence"/>
</dbReference>
<keyword evidence="2 6" id="KW-0812">Transmembrane</keyword>
<dbReference type="InterPro" id="IPR013525">
    <property type="entry name" value="ABC2_TM"/>
</dbReference>
<keyword evidence="3 6" id="KW-1133">Transmembrane helix</keyword>
<evidence type="ECO:0000256" key="3">
    <source>
        <dbReference type="ARBA" id="ARBA00022989"/>
    </source>
</evidence>
<protein>
    <submittedName>
        <fullName evidence="8">Phage infection protein</fullName>
    </submittedName>
</protein>
<evidence type="ECO:0000259" key="7">
    <source>
        <dbReference type="Pfam" id="PF12698"/>
    </source>
</evidence>
<feature type="domain" description="ABC-2 type transporter transmembrane" evidence="7">
    <location>
        <begin position="29"/>
        <end position="151"/>
    </location>
</feature>
<feature type="transmembrane region" description="Helical" evidence="6">
    <location>
        <begin position="530"/>
        <end position="548"/>
    </location>
</feature>
<evidence type="ECO:0000256" key="1">
    <source>
        <dbReference type="ARBA" id="ARBA00004141"/>
    </source>
</evidence>
<evidence type="ECO:0000256" key="2">
    <source>
        <dbReference type="ARBA" id="ARBA00022692"/>
    </source>
</evidence>
<dbReference type="SUPFAM" id="SSF57997">
    <property type="entry name" value="Tropomyosin"/>
    <property type="match status" value="1"/>
</dbReference>